<comment type="caution">
    <text evidence="2">The sequence shown here is derived from an EMBL/GenBank/DDBJ whole genome shotgun (WGS) entry which is preliminary data.</text>
</comment>
<dbReference type="RefSeq" id="WP_280884352.1">
    <property type="nucleotide sequence ID" value="NZ_JBEWCH010000008.1"/>
</dbReference>
<gene>
    <name evidence="2" type="ORF">ABXL37_15110</name>
</gene>
<dbReference type="Pfam" id="PF05437">
    <property type="entry name" value="AzlD"/>
    <property type="match status" value="1"/>
</dbReference>
<dbReference type="Proteomes" id="UP001548587">
    <property type="component" value="Unassembled WGS sequence"/>
</dbReference>
<sequence>MIGTSENWMAVGIMSVLTIALRALPLLLHRSVLRSSWMTTLNRELPLCVMIILVTHSLAGSHSTAPLGAEVIALAAVALSYLRWRNALLSVITGLGVLALLTRVIL</sequence>
<proteinExistence type="predicted"/>
<keyword evidence="3" id="KW-1185">Reference proteome</keyword>
<reference evidence="2 3" key="1">
    <citation type="submission" date="2024-06" db="EMBL/GenBank/DDBJ databases">
        <title>Burkholderia sola in Mexico.</title>
        <authorList>
            <person name="Estrada P."/>
        </authorList>
    </citation>
    <scope>NUCLEOTIDE SEQUENCE [LARGE SCALE GENOMIC DNA]</scope>
    <source>
        <strain evidence="2 3">CpTa8-5</strain>
    </source>
</reference>
<feature type="transmembrane region" description="Helical" evidence="1">
    <location>
        <begin position="6"/>
        <end position="28"/>
    </location>
</feature>
<keyword evidence="1" id="KW-1133">Transmembrane helix</keyword>
<evidence type="ECO:0000256" key="1">
    <source>
        <dbReference type="SAM" id="Phobius"/>
    </source>
</evidence>
<name>A0ABV2C8Z5_9BURK</name>
<dbReference type="InterPro" id="IPR008407">
    <property type="entry name" value="Brnchd-chn_aa_trnsp_AzlD"/>
</dbReference>
<keyword evidence="1" id="KW-0472">Membrane</keyword>
<organism evidence="2 3">
    <name type="scientific">Burkholderia sola</name>
    <dbReference type="NCBI Taxonomy" id="2843302"/>
    <lineage>
        <taxon>Bacteria</taxon>
        <taxon>Pseudomonadati</taxon>
        <taxon>Pseudomonadota</taxon>
        <taxon>Betaproteobacteria</taxon>
        <taxon>Burkholderiales</taxon>
        <taxon>Burkholderiaceae</taxon>
        <taxon>Burkholderia</taxon>
        <taxon>Burkholderia cepacia complex</taxon>
    </lineage>
</organism>
<keyword evidence="1" id="KW-0812">Transmembrane</keyword>
<dbReference type="EMBL" id="JBEWCH010000008">
    <property type="protein sequence ID" value="MET1475584.1"/>
    <property type="molecule type" value="Genomic_DNA"/>
</dbReference>
<feature type="transmembrane region" description="Helical" evidence="1">
    <location>
        <begin position="65"/>
        <end position="82"/>
    </location>
</feature>
<evidence type="ECO:0000313" key="3">
    <source>
        <dbReference type="Proteomes" id="UP001548587"/>
    </source>
</evidence>
<feature type="transmembrane region" description="Helical" evidence="1">
    <location>
        <begin position="87"/>
        <end position="105"/>
    </location>
</feature>
<protein>
    <submittedName>
        <fullName evidence="2">AzlD domain-containing protein</fullName>
    </submittedName>
</protein>
<accession>A0ABV2C8Z5</accession>
<evidence type="ECO:0000313" key="2">
    <source>
        <dbReference type="EMBL" id="MET1475584.1"/>
    </source>
</evidence>